<evidence type="ECO:0000313" key="3">
    <source>
        <dbReference type="Proteomes" id="UP000033934"/>
    </source>
</evidence>
<dbReference type="SUPFAM" id="SSF143422">
    <property type="entry name" value="Transposase IS200-like"/>
    <property type="match status" value="1"/>
</dbReference>
<feature type="domain" description="Transposase IS200-like" evidence="1">
    <location>
        <begin position="3"/>
        <end position="63"/>
    </location>
</feature>
<gene>
    <name evidence="2" type="ORF">UT11_C0056G0005</name>
</gene>
<dbReference type="GO" id="GO:0003677">
    <property type="term" value="F:DNA binding"/>
    <property type="evidence" value="ECO:0007669"/>
    <property type="project" value="InterPro"/>
</dbReference>
<comment type="caution">
    <text evidence="2">The sequence shown here is derived from an EMBL/GenBank/DDBJ whole genome shotgun (WGS) entry which is preliminary data.</text>
</comment>
<sequence length="79" mass="9497">MTHRVISTLKKNSVGSVIGQFKPAATKRIRKTNPLFQWQRNYYDHIIRDNDDLQRIQRYINENPANWEHDRNNPEGLFM</sequence>
<dbReference type="AlphaFoldDB" id="A0A0G0LGX2"/>
<accession>A0A0G0LGX2</accession>
<dbReference type="GO" id="GO:0004803">
    <property type="term" value="F:transposase activity"/>
    <property type="evidence" value="ECO:0007669"/>
    <property type="project" value="InterPro"/>
</dbReference>
<evidence type="ECO:0000313" key="2">
    <source>
        <dbReference type="EMBL" id="KKQ87165.1"/>
    </source>
</evidence>
<dbReference type="Pfam" id="PF01797">
    <property type="entry name" value="Y1_Tnp"/>
    <property type="match status" value="1"/>
</dbReference>
<dbReference type="Gene3D" id="3.30.70.1290">
    <property type="entry name" value="Transposase IS200-like"/>
    <property type="match status" value="1"/>
</dbReference>
<dbReference type="InterPro" id="IPR036515">
    <property type="entry name" value="Transposase_17_sf"/>
</dbReference>
<dbReference type="EMBL" id="LBVO01000056">
    <property type="protein sequence ID" value="KKQ87165.1"/>
    <property type="molecule type" value="Genomic_DNA"/>
</dbReference>
<dbReference type="GO" id="GO:0006313">
    <property type="term" value="P:DNA transposition"/>
    <property type="evidence" value="ECO:0007669"/>
    <property type="project" value="InterPro"/>
</dbReference>
<reference evidence="2 3" key="1">
    <citation type="journal article" date="2015" name="Nature">
        <title>rRNA introns, odd ribosomes, and small enigmatic genomes across a large radiation of phyla.</title>
        <authorList>
            <person name="Brown C.T."/>
            <person name="Hug L.A."/>
            <person name="Thomas B.C."/>
            <person name="Sharon I."/>
            <person name="Castelle C.J."/>
            <person name="Singh A."/>
            <person name="Wilkins M.J."/>
            <person name="Williams K.H."/>
            <person name="Banfield J.F."/>
        </authorList>
    </citation>
    <scope>NUCLEOTIDE SEQUENCE [LARGE SCALE GENOMIC DNA]</scope>
</reference>
<dbReference type="InterPro" id="IPR002686">
    <property type="entry name" value="Transposase_17"/>
</dbReference>
<dbReference type="Proteomes" id="UP000033934">
    <property type="component" value="Unassembled WGS sequence"/>
</dbReference>
<organism evidence="2 3">
    <name type="scientific">Berkelbacteria bacterium GW2011_GWA2_38_9</name>
    <dbReference type="NCBI Taxonomy" id="1618334"/>
    <lineage>
        <taxon>Bacteria</taxon>
        <taxon>Candidatus Berkelbacteria</taxon>
    </lineage>
</organism>
<name>A0A0G0LGX2_9BACT</name>
<proteinExistence type="predicted"/>
<protein>
    <recommendedName>
        <fullName evidence="1">Transposase IS200-like domain-containing protein</fullName>
    </recommendedName>
</protein>
<evidence type="ECO:0000259" key="1">
    <source>
        <dbReference type="Pfam" id="PF01797"/>
    </source>
</evidence>